<sequence>MAYTRRAFFCPNSGESEMRNIEKFNFDADTEALAAVITRARIEERKDRALAVSERLVELAVHVHQRGLSGIEAADLIRREAERYQNESQELH</sequence>
<evidence type="ECO:0000313" key="1">
    <source>
        <dbReference type="EMBL" id="DAF98614.1"/>
    </source>
</evidence>
<dbReference type="Pfam" id="PF10809">
    <property type="entry name" value="DUF2732"/>
    <property type="match status" value="1"/>
</dbReference>
<dbReference type="InterPro" id="IPR020126">
    <property type="entry name" value="DUF2732"/>
</dbReference>
<name>A0A8S5UW79_9CAUD</name>
<dbReference type="EMBL" id="BK016152">
    <property type="protein sequence ID" value="DAF98614.1"/>
    <property type="molecule type" value="Genomic_DNA"/>
</dbReference>
<organism evidence="1">
    <name type="scientific">Peduovirinae sp. ctOza1</name>
    <dbReference type="NCBI Taxonomy" id="2825095"/>
    <lineage>
        <taxon>Viruses</taxon>
        <taxon>Duplodnaviria</taxon>
        <taxon>Heunggongvirae</taxon>
        <taxon>Uroviricota</taxon>
        <taxon>Caudoviricetes</taxon>
        <taxon>Peduoviridae</taxon>
    </lineage>
</organism>
<reference evidence="1" key="1">
    <citation type="journal article" date="2021" name="Proc. Natl. Acad. Sci. U.S.A.">
        <title>A Catalog of Tens of Thousands of Viruses from Human Metagenomes Reveals Hidden Associations with Chronic Diseases.</title>
        <authorList>
            <person name="Tisza M.J."/>
            <person name="Buck C.B."/>
        </authorList>
    </citation>
    <scope>NUCLEOTIDE SEQUENCE</scope>
    <source>
        <strain evidence="1">CtOza1</strain>
    </source>
</reference>
<proteinExistence type="predicted"/>
<accession>A0A8S5UW79</accession>
<protein>
    <recommendedName>
        <fullName evidence="2">DUF2732 domain-containing protein</fullName>
    </recommendedName>
</protein>
<evidence type="ECO:0008006" key="2">
    <source>
        <dbReference type="Google" id="ProtNLM"/>
    </source>
</evidence>